<evidence type="ECO:0008006" key="3">
    <source>
        <dbReference type="Google" id="ProtNLM"/>
    </source>
</evidence>
<organism evidence="1 2">
    <name type="scientific">Trifolium subterraneum</name>
    <name type="common">Subterranean clover</name>
    <dbReference type="NCBI Taxonomy" id="3900"/>
    <lineage>
        <taxon>Eukaryota</taxon>
        <taxon>Viridiplantae</taxon>
        <taxon>Streptophyta</taxon>
        <taxon>Embryophyta</taxon>
        <taxon>Tracheophyta</taxon>
        <taxon>Spermatophyta</taxon>
        <taxon>Magnoliopsida</taxon>
        <taxon>eudicotyledons</taxon>
        <taxon>Gunneridae</taxon>
        <taxon>Pentapetalae</taxon>
        <taxon>rosids</taxon>
        <taxon>fabids</taxon>
        <taxon>Fabales</taxon>
        <taxon>Fabaceae</taxon>
        <taxon>Papilionoideae</taxon>
        <taxon>50 kb inversion clade</taxon>
        <taxon>NPAAA clade</taxon>
        <taxon>Hologalegina</taxon>
        <taxon>IRL clade</taxon>
        <taxon>Trifolieae</taxon>
        <taxon>Trifolium</taxon>
    </lineage>
</organism>
<keyword evidence="2" id="KW-1185">Reference proteome</keyword>
<dbReference type="EMBL" id="DF973956">
    <property type="protein sequence ID" value="GAU43078.1"/>
    <property type="molecule type" value="Genomic_DNA"/>
</dbReference>
<evidence type="ECO:0000313" key="1">
    <source>
        <dbReference type="EMBL" id="GAU43078.1"/>
    </source>
</evidence>
<protein>
    <recommendedName>
        <fullName evidence="3">PPM-type phosphatase domain-containing protein</fullName>
    </recommendedName>
</protein>
<dbReference type="Gene3D" id="3.60.40.10">
    <property type="entry name" value="PPM-type phosphatase domain"/>
    <property type="match status" value="1"/>
</dbReference>
<dbReference type="AlphaFoldDB" id="A0A2Z6NEL2"/>
<gene>
    <name evidence="1" type="ORF">TSUD_194320</name>
</gene>
<name>A0A2Z6NEL2_TRISU</name>
<dbReference type="Proteomes" id="UP000242715">
    <property type="component" value="Unassembled WGS sequence"/>
</dbReference>
<reference evidence="2" key="1">
    <citation type="journal article" date="2017" name="Front. Plant Sci.">
        <title>Climate Clever Clovers: New Paradigm to Reduce the Environmental Footprint of Ruminants by Breeding Low Methanogenic Forages Utilizing Haplotype Variation.</title>
        <authorList>
            <person name="Kaur P."/>
            <person name="Appels R."/>
            <person name="Bayer P.E."/>
            <person name="Keeble-Gagnere G."/>
            <person name="Wang J."/>
            <person name="Hirakawa H."/>
            <person name="Shirasawa K."/>
            <person name="Vercoe P."/>
            <person name="Stefanova K."/>
            <person name="Durmic Z."/>
            <person name="Nichols P."/>
            <person name="Revell C."/>
            <person name="Isobe S.N."/>
            <person name="Edwards D."/>
            <person name="Erskine W."/>
        </authorList>
    </citation>
    <scope>NUCLEOTIDE SEQUENCE [LARGE SCALE GENOMIC DNA]</scope>
    <source>
        <strain evidence="2">cv. Daliak</strain>
    </source>
</reference>
<dbReference type="SUPFAM" id="SSF81606">
    <property type="entry name" value="PP2C-like"/>
    <property type="match status" value="1"/>
</dbReference>
<dbReference type="InterPro" id="IPR036457">
    <property type="entry name" value="PPM-type-like_dom_sf"/>
</dbReference>
<sequence>MLPRICMKKPHVLEYEDTTAWFTELERHHMGEFSTAAYQANSVMEDYSQVEVGHDSLFVGIYDGHNGLIRENNDVMLNKLLREAVAATELKFTQVGTLYIANLGDSRVVLGTIPPVTPPIPRVLKAAQLTMNLSCEGRYNRIALEQQFPGDPTVLLKDENGWKVKGLSKGIAKTLLRKALEKVAARVKMSYKDIVTSSDRKKYHDDMTIIVVFVDIDNNDNPLWKGNVPKLSYKAPSHT</sequence>
<proteinExistence type="predicted"/>
<evidence type="ECO:0000313" key="2">
    <source>
        <dbReference type="Proteomes" id="UP000242715"/>
    </source>
</evidence>
<accession>A0A2Z6NEL2</accession>